<dbReference type="AlphaFoldDB" id="A0A316IC03"/>
<evidence type="ECO:0000256" key="1">
    <source>
        <dbReference type="SAM" id="Phobius"/>
    </source>
</evidence>
<comment type="caution">
    <text evidence="2">The sequence shown here is derived from an EMBL/GenBank/DDBJ whole genome shotgun (WGS) entry which is preliminary data.</text>
</comment>
<feature type="transmembrane region" description="Helical" evidence="1">
    <location>
        <begin position="123"/>
        <end position="144"/>
    </location>
</feature>
<feature type="transmembrane region" description="Helical" evidence="1">
    <location>
        <begin position="62"/>
        <end position="82"/>
    </location>
</feature>
<keyword evidence="1" id="KW-0812">Transmembrane</keyword>
<dbReference type="Gene3D" id="3.30.1310.10">
    <property type="entry name" value="Nucleoid-associated protein YbaB-like domain"/>
    <property type="match status" value="1"/>
</dbReference>
<evidence type="ECO:0000313" key="2">
    <source>
        <dbReference type="EMBL" id="PWK84840.1"/>
    </source>
</evidence>
<sequence>MVFVPRMIPMIDNPQVAIALAARWHRARALVLVSMAGLPALIGLVCLTFALLPRLDVSAMPWWSAIPVLAAFLSVIALVAWLRRDGLTDPASWFPATVLMTGSQLVLGVFPGFGIAVRSATGTAVVVKAMLAVGVLSAGSAWSLSRRACRSLLASPVPELGATPLRLVFRGRSSRITIGTDRVDWMIRVSGSRLDAGVSFRNLREVSLTVKSSDGALALVLHTSSGRWTVPTQDAAALCELLRLRKASWEQRVETAIERERELYHEMLHLLATARGTACTADGSVSVTVDADGVATGIELTDGTRGRNPQHLSAELMECFSQARRVVRDEVRDLMVERYAGSVSEKLAA</sequence>
<keyword evidence="1" id="KW-0472">Membrane</keyword>
<accession>A0A316IC03</accession>
<protein>
    <recommendedName>
        <fullName evidence="4">YbaB/EbfC DNA-binding family protein</fullName>
    </recommendedName>
</protein>
<name>A0A316IC03_9PSEU</name>
<keyword evidence="1" id="KW-1133">Transmembrane helix</keyword>
<feature type="transmembrane region" description="Helical" evidence="1">
    <location>
        <begin position="29"/>
        <end position="50"/>
    </location>
</feature>
<dbReference type="EMBL" id="QGHB01000007">
    <property type="protein sequence ID" value="PWK84840.1"/>
    <property type="molecule type" value="Genomic_DNA"/>
</dbReference>
<gene>
    <name evidence="2" type="ORF">C8D88_10747</name>
</gene>
<organism evidence="2 3">
    <name type="scientific">Lentzea atacamensis</name>
    <dbReference type="NCBI Taxonomy" id="531938"/>
    <lineage>
        <taxon>Bacteria</taxon>
        <taxon>Bacillati</taxon>
        <taxon>Actinomycetota</taxon>
        <taxon>Actinomycetes</taxon>
        <taxon>Pseudonocardiales</taxon>
        <taxon>Pseudonocardiaceae</taxon>
        <taxon>Lentzea</taxon>
    </lineage>
</organism>
<evidence type="ECO:0000313" key="3">
    <source>
        <dbReference type="Proteomes" id="UP000246005"/>
    </source>
</evidence>
<feature type="transmembrane region" description="Helical" evidence="1">
    <location>
        <begin position="94"/>
        <end position="117"/>
    </location>
</feature>
<proteinExistence type="predicted"/>
<dbReference type="InterPro" id="IPR036894">
    <property type="entry name" value="YbaB-like_sf"/>
</dbReference>
<reference evidence="2 3" key="1">
    <citation type="submission" date="2018-05" db="EMBL/GenBank/DDBJ databases">
        <title>Genomic Encyclopedia of Type Strains, Phase IV (KMG-IV): sequencing the most valuable type-strain genomes for metagenomic binning, comparative biology and taxonomic classification.</title>
        <authorList>
            <person name="Goeker M."/>
        </authorList>
    </citation>
    <scope>NUCLEOTIDE SEQUENCE [LARGE SCALE GENOMIC DNA]</scope>
    <source>
        <strain evidence="2 3">DSM 45480</strain>
    </source>
</reference>
<dbReference type="Proteomes" id="UP000246005">
    <property type="component" value="Unassembled WGS sequence"/>
</dbReference>
<evidence type="ECO:0008006" key="4">
    <source>
        <dbReference type="Google" id="ProtNLM"/>
    </source>
</evidence>